<feature type="domain" description="Retrotransposon gag" evidence="1">
    <location>
        <begin position="98"/>
        <end position="190"/>
    </location>
</feature>
<reference evidence="2" key="2">
    <citation type="submission" date="2022-01" db="EMBL/GenBank/DDBJ databases">
        <authorList>
            <person name="Yamashiro T."/>
            <person name="Shiraishi A."/>
            <person name="Satake H."/>
            <person name="Nakayama K."/>
        </authorList>
    </citation>
    <scope>NUCLEOTIDE SEQUENCE</scope>
</reference>
<evidence type="ECO:0000313" key="2">
    <source>
        <dbReference type="EMBL" id="GJT37242.1"/>
    </source>
</evidence>
<dbReference type="InterPro" id="IPR005162">
    <property type="entry name" value="Retrotrans_gag_dom"/>
</dbReference>
<organism evidence="2 3">
    <name type="scientific">Tanacetum coccineum</name>
    <dbReference type="NCBI Taxonomy" id="301880"/>
    <lineage>
        <taxon>Eukaryota</taxon>
        <taxon>Viridiplantae</taxon>
        <taxon>Streptophyta</taxon>
        <taxon>Embryophyta</taxon>
        <taxon>Tracheophyta</taxon>
        <taxon>Spermatophyta</taxon>
        <taxon>Magnoliopsida</taxon>
        <taxon>eudicotyledons</taxon>
        <taxon>Gunneridae</taxon>
        <taxon>Pentapetalae</taxon>
        <taxon>asterids</taxon>
        <taxon>campanulids</taxon>
        <taxon>Asterales</taxon>
        <taxon>Asteraceae</taxon>
        <taxon>Asteroideae</taxon>
        <taxon>Anthemideae</taxon>
        <taxon>Anthemidinae</taxon>
        <taxon>Tanacetum</taxon>
    </lineage>
</organism>
<dbReference type="EMBL" id="BQNB010015207">
    <property type="protein sequence ID" value="GJT37242.1"/>
    <property type="molecule type" value="Genomic_DNA"/>
</dbReference>
<dbReference type="Pfam" id="PF03732">
    <property type="entry name" value="Retrotrans_gag"/>
    <property type="match status" value="1"/>
</dbReference>
<reference evidence="2" key="1">
    <citation type="journal article" date="2022" name="Int. J. Mol. Sci.">
        <title>Draft Genome of Tanacetum Coccineum: Genomic Comparison of Closely Related Tanacetum-Family Plants.</title>
        <authorList>
            <person name="Yamashiro T."/>
            <person name="Shiraishi A."/>
            <person name="Nakayama K."/>
            <person name="Satake H."/>
        </authorList>
    </citation>
    <scope>NUCLEOTIDE SEQUENCE</scope>
</reference>
<keyword evidence="2" id="KW-0808">Transferase</keyword>
<dbReference type="GO" id="GO:0003964">
    <property type="term" value="F:RNA-directed DNA polymerase activity"/>
    <property type="evidence" value="ECO:0007669"/>
    <property type="project" value="UniProtKB-KW"/>
</dbReference>
<keyword evidence="2" id="KW-0695">RNA-directed DNA polymerase</keyword>
<keyword evidence="3" id="KW-1185">Reference proteome</keyword>
<sequence length="278" mass="32438">MEKFKTSPDFPPVIVIDPDDQPMWSSTRTVAPTPSSDIIQLRISDNFRIKGTHMQWIRDNQFDGRIRSDPHRHVADFLEITNLFQYGKNQEEAVKLRTFPFSLSGEAKTWLNELNEGTITSWNEWREAFISRYFSPTKFKRLLNEIHSFHQLDHETLFDAWLRMKEMLRACYGHGLTKGMIIQIFYRGLDDPTKGILDVGGIFLYNTPNEAFKILEYKTLLKLDFSDDSQNNPKPKTTIFAGESNINFDHAILMEKFEALAIKIDSGFLKIKNEFKEM</sequence>
<keyword evidence="2" id="KW-0548">Nucleotidyltransferase</keyword>
<evidence type="ECO:0000259" key="1">
    <source>
        <dbReference type="Pfam" id="PF03732"/>
    </source>
</evidence>
<dbReference type="PANTHER" id="PTHR33223">
    <property type="entry name" value="CCHC-TYPE DOMAIN-CONTAINING PROTEIN"/>
    <property type="match status" value="1"/>
</dbReference>
<protein>
    <submittedName>
        <fullName evidence="2">Reverse transcriptase domain-containing protein</fullName>
    </submittedName>
</protein>
<proteinExistence type="predicted"/>
<accession>A0ABQ5DE51</accession>
<comment type="caution">
    <text evidence="2">The sequence shown here is derived from an EMBL/GenBank/DDBJ whole genome shotgun (WGS) entry which is preliminary data.</text>
</comment>
<evidence type="ECO:0000313" key="3">
    <source>
        <dbReference type="Proteomes" id="UP001151760"/>
    </source>
</evidence>
<dbReference type="PANTHER" id="PTHR33223:SF11">
    <property type="entry name" value="ELEMENT PROTEIN, PUTATIVE-RELATED"/>
    <property type="match status" value="1"/>
</dbReference>
<gene>
    <name evidence="2" type="ORF">Tco_0937107</name>
</gene>
<name>A0ABQ5DE51_9ASTR</name>
<dbReference type="Proteomes" id="UP001151760">
    <property type="component" value="Unassembled WGS sequence"/>
</dbReference>